<reference evidence="1 2" key="1">
    <citation type="submission" date="2023-01" db="EMBL/GenBank/DDBJ databases">
        <title>Minimal conservation of predation-associated metabolite biosynthetic gene clusters underscores biosynthetic potential of Myxococcota including descriptions for ten novel species: Archangium lansinium sp. nov., Myxococcus landrumus sp. nov., Nannocystis bai.</title>
        <authorList>
            <person name="Ahearne A."/>
            <person name="Stevens C."/>
            <person name="Dowd S."/>
        </authorList>
    </citation>
    <scope>NUCLEOTIDE SEQUENCE [LARGE SCALE GENOMIC DNA]</scope>
    <source>
        <strain evidence="1 2">WIWO2</strain>
    </source>
</reference>
<accession>A0ABT5BZT1</accession>
<sequence length="70" mass="7407">MPIGSAEPSLHAGSSDSAAAAIHMSHLLWKLKLCMDLTQVGGEASGRRASFGRATNHPVRRADLLTLEPI</sequence>
<dbReference type="RefSeq" id="WP_272096664.1">
    <property type="nucleotide sequence ID" value="NZ_JAQNDK010000002.1"/>
</dbReference>
<dbReference type="EMBL" id="JAQNDK010000002">
    <property type="protein sequence ID" value="MDC0679667.1"/>
    <property type="molecule type" value="Genomic_DNA"/>
</dbReference>
<evidence type="ECO:0000313" key="1">
    <source>
        <dbReference type="EMBL" id="MDC0679667.1"/>
    </source>
</evidence>
<name>A0ABT5BZT1_9BACT</name>
<keyword evidence="2" id="KW-1185">Reference proteome</keyword>
<gene>
    <name evidence="1" type="ORF">POL72_18125</name>
</gene>
<dbReference type="Proteomes" id="UP001217485">
    <property type="component" value="Unassembled WGS sequence"/>
</dbReference>
<protein>
    <submittedName>
        <fullName evidence="1">Uncharacterized protein</fullName>
    </submittedName>
</protein>
<organism evidence="1 2">
    <name type="scientific">Sorangium atrum</name>
    <dbReference type="NCBI Taxonomy" id="2995308"/>
    <lineage>
        <taxon>Bacteria</taxon>
        <taxon>Pseudomonadati</taxon>
        <taxon>Myxococcota</taxon>
        <taxon>Polyangia</taxon>
        <taxon>Polyangiales</taxon>
        <taxon>Polyangiaceae</taxon>
        <taxon>Sorangium</taxon>
    </lineage>
</organism>
<comment type="caution">
    <text evidence="1">The sequence shown here is derived from an EMBL/GenBank/DDBJ whole genome shotgun (WGS) entry which is preliminary data.</text>
</comment>
<proteinExistence type="predicted"/>
<evidence type="ECO:0000313" key="2">
    <source>
        <dbReference type="Proteomes" id="UP001217485"/>
    </source>
</evidence>